<dbReference type="Proteomes" id="UP000190539">
    <property type="component" value="Unassembled WGS sequence"/>
</dbReference>
<gene>
    <name evidence="2" type="ORF">B1H18_18425</name>
</gene>
<feature type="region of interest" description="Disordered" evidence="1">
    <location>
        <begin position="1"/>
        <end position="39"/>
    </location>
</feature>
<protein>
    <submittedName>
        <fullName evidence="2">Uncharacterized protein</fullName>
    </submittedName>
</protein>
<accession>A0A1V4A813</accession>
<sequence length="60" mass="6406">MKPDEHAVGILRRTSEVARARPRGALPAHRAEPAAALSRACPEGRPVRIAGRGLPVLFAE</sequence>
<evidence type="ECO:0000313" key="2">
    <source>
        <dbReference type="EMBL" id="OON77696.1"/>
    </source>
</evidence>
<keyword evidence="3" id="KW-1185">Reference proteome</keyword>
<organism evidence="2 3">
    <name type="scientific">Streptomyces tsukubensis</name>
    <dbReference type="NCBI Taxonomy" id="83656"/>
    <lineage>
        <taxon>Bacteria</taxon>
        <taxon>Bacillati</taxon>
        <taxon>Actinomycetota</taxon>
        <taxon>Actinomycetes</taxon>
        <taxon>Kitasatosporales</taxon>
        <taxon>Streptomycetaceae</taxon>
        <taxon>Streptomyces</taxon>
    </lineage>
</organism>
<evidence type="ECO:0000256" key="1">
    <source>
        <dbReference type="SAM" id="MobiDB-lite"/>
    </source>
</evidence>
<proteinExistence type="predicted"/>
<dbReference type="AlphaFoldDB" id="A0A1V4A813"/>
<feature type="compositionally biased region" description="Basic and acidic residues" evidence="1">
    <location>
        <begin position="1"/>
        <end position="19"/>
    </location>
</feature>
<reference evidence="2 3" key="1">
    <citation type="submission" date="2017-02" db="EMBL/GenBank/DDBJ databases">
        <title>Draft Genome Sequence of Streptomyces tsukubaensis F601, a Producer of the immunosuppressant tacrolimus FK506.</title>
        <authorList>
            <person name="Zong G."/>
            <person name="Zhong C."/>
            <person name="Fu J."/>
            <person name="Qin R."/>
            <person name="Cao G."/>
        </authorList>
    </citation>
    <scope>NUCLEOTIDE SEQUENCE [LARGE SCALE GENOMIC DNA]</scope>
    <source>
        <strain evidence="2 3">F601</strain>
    </source>
</reference>
<evidence type="ECO:0000313" key="3">
    <source>
        <dbReference type="Proteomes" id="UP000190539"/>
    </source>
</evidence>
<dbReference type="RefSeq" id="WP_077969253.1">
    <property type="nucleotide sequence ID" value="NZ_CP045178.1"/>
</dbReference>
<comment type="caution">
    <text evidence="2">The sequence shown here is derived from an EMBL/GenBank/DDBJ whole genome shotgun (WGS) entry which is preliminary data.</text>
</comment>
<feature type="compositionally biased region" description="Low complexity" evidence="1">
    <location>
        <begin position="25"/>
        <end position="39"/>
    </location>
</feature>
<name>A0A1V4A813_9ACTN</name>
<dbReference type="EMBL" id="MVFC01000014">
    <property type="protein sequence ID" value="OON77696.1"/>
    <property type="molecule type" value="Genomic_DNA"/>
</dbReference>